<feature type="domain" description="C2H2-type" evidence="11">
    <location>
        <begin position="556"/>
        <end position="586"/>
    </location>
</feature>
<comment type="caution">
    <text evidence="12">The sequence shown here is derived from an EMBL/GenBank/DDBJ whole genome shotgun (WGS) entry which is preliminary data.</text>
</comment>
<evidence type="ECO:0000256" key="9">
    <source>
        <dbReference type="PROSITE-ProRule" id="PRU00042"/>
    </source>
</evidence>
<keyword evidence="13" id="KW-1185">Reference proteome</keyword>
<keyword evidence="4 9" id="KW-0863">Zinc-finger</keyword>
<evidence type="ECO:0000256" key="8">
    <source>
        <dbReference type="ARBA" id="ARBA00023242"/>
    </source>
</evidence>
<sequence length="701" mass="78638">MDHHYQVPQNSLPKMTMTPTLHKNVKRRISFDIWLSERYHTVHPEPEPEPEPESEGFPSRKDIHMQHLWSSMAVPQPNPILVPPQEAYRPPRPPKTDTSHLKLRARSSQLSVAARPSSKRKRIALEILRHEEDASEGCPSEAGSQSTCCSSCPDSPPCAEPDCNLVVPCTEETCDVPFCTDPCLDANTCTQLSISDQNIRLKDWNDSVLTPQSPRPISHQGRTSNGDVIHPTLGGFGRPEHAAANLPWPNPPSMVNGSLQAHYPPYTSHHVPQPNIYPSTYGTEVQSGVGAVFRPSMDPFNEQSSDVPNSDNSSFNFSCRWDGCEQASFPSQADWFPHFHQDHLDPQLRFVCPISGQDIPLDNGLSMVDHLENGHGYSFMDEKSFSCPGVTCDPTEKYCDPSRLHNHFDHAHAMPTGGMLSCRLDTCQARLPDQATFISHMNESHNLAIPFPSIDNINLPQSSVLSNDSIPKNEKPDHGRAHCCKWVNGHTICEKMCTSEMDLQNHIANDHLTTLDKYSGYYCHWHNCGRREKRTADAGFSQRGKLERHMATHTGYKCATCDICGQNFSAEQSMKQHKLLHTGTKPWQCRYCSKSFPQQSACTIHERTHTKSKPLKCNICGKAFSESSNLSKHRKIHGEKGTHACGYGTCAKSFHRLDQLKRHQIVHKRAEEKMDKGRGSPLESESEFGITKTESEFGSEE</sequence>
<evidence type="ECO:0000256" key="3">
    <source>
        <dbReference type="ARBA" id="ARBA00022737"/>
    </source>
</evidence>
<evidence type="ECO:0000313" key="13">
    <source>
        <dbReference type="Proteomes" id="UP000431533"/>
    </source>
</evidence>
<dbReference type="RefSeq" id="XP_031005316.1">
    <property type="nucleotide sequence ID" value="XM_031148882.1"/>
</dbReference>
<keyword evidence="2" id="KW-0479">Metal-binding</keyword>
<feature type="region of interest" description="Disordered" evidence="10">
    <location>
        <begin position="207"/>
        <end position="226"/>
    </location>
</feature>
<feature type="region of interest" description="Disordered" evidence="10">
    <location>
        <begin position="77"/>
        <end position="99"/>
    </location>
</feature>
<keyword evidence="3" id="KW-0677">Repeat</keyword>
<protein>
    <submittedName>
        <fullName evidence="12">Zinc-responsive transcriptional regulator</fullName>
    </submittedName>
</protein>
<keyword evidence="5" id="KW-0862">Zinc</keyword>
<evidence type="ECO:0000256" key="4">
    <source>
        <dbReference type="ARBA" id="ARBA00022771"/>
    </source>
</evidence>
<feature type="region of interest" description="Disordered" evidence="10">
    <location>
        <begin position="669"/>
        <end position="701"/>
    </location>
</feature>
<dbReference type="Pfam" id="PF00096">
    <property type="entry name" value="zf-C2H2"/>
    <property type="match status" value="1"/>
</dbReference>
<dbReference type="SUPFAM" id="SSF57667">
    <property type="entry name" value="beta-beta-alpha zinc fingers"/>
    <property type="match status" value="3"/>
</dbReference>
<keyword evidence="6" id="KW-0805">Transcription regulation</keyword>
<dbReference type="FunFam" id="3.30.160.60:FF:002343">
    <property type="entry name" value="Zinc finger protein 33A"/>
    <property type="match status" value="1"/>
</dbReference>
<gene>
    <name evidence="12" type="primary">ZAP1</name>
    <name evidence="12" type="ORF">LHYA1_G003916</name>
</gene>
<feature type="domain" description="C2H2-type" evidence="11">
    <location>
        <begin position="587"/>
        <end position="614"/>
    </location>
</feature>
<dbReference type="InterPro" id="IPR036236">
    <property type="entry name" value="Znf_C2H2_sf"/>
</dbReference>
<evidence type="ECO:0000313" key="12">
    <source>
        <dbReference type="EMBL" id="TVY26528.1"/>
    </source>
</evidence>
<keyword evidence="7" id="KW-0804">Transcription</keyword>
<evidence type="ECO:0000256" key="5">
    <source>
        <dbReference type="ARBA" id="ARBA00022833"/>
    </source>
</evidence>
<dbReference type="PANTHER" id="PTHR46179">
    <property type="entry name" value="ZINC FINGER PROTEIN"/>
    <property type="match status" value="1"/>
</dbReference>
<dbReference type="InterPro" id="IPR051061">
    <property type="entry name" value="Zinc_finger_trans_reg"/>
</dbReference>
<name>A0A8H8R1A8_9HELO</name>
<organism evidence="12 13">
    <name type="scientific">Lachnellula hyalina</name>
    <dbReference type="NCBI Taxonomy" id="1316788"/>
    <lineage>
        <taxon>Eukaryota</taxon>
        <taxon>Fungi</taxon>
        <taxon>Dikarya</taxon>
        <taxon>Ascomycota</taxon>
        <taxon>Pezizomycotina</taxon>
        <taxon>Leotiomycetes</taxon>
        <taxon>Helotiales</taxon>
        <taxon>Lachnaceae</taxon>
        <taxon>Lachnellula</taxon>
    </lineage>
</organism>
<reference evidence="12 13" key="1">
    <citation type="submission" date="2018-05" db="EMBL/GenBank/DDBJ databases">
        <title>Genome sequencing and assembly of the regulated plant pathogen Lachnellula willkommii and related sister species for the development of diagnostic species identification markers.</title>
        <authorList>
            <person name="Giroux E."/>
            <person name="Bilodeau G."/>
        </authorList>
    </citation>
    <scope>NUCLEOTIDE SEQUENCE [LARGE SCALE GENOMIC DNA]</scope>
    <source>
        <strain evidence="12 13">CBS 185.66</strain>
    </source>
</reference>
<dbReference type="EMBL" id="QGMH01000067">
    <property type="protein sequence ID" value="TVY26528.1"/>
    <property type="molecule type" value="Genomic_DNA"/>
</dbReference>
<dbReference type="GeneID" id="41984114"/>
<feature type="domain" description="C2H2-type" evidence="11">
    <location>
        <begin position="615"/>
        <end position="642"/>
    </location>
</feature>
<dbReference type="GO" id="GO:0008270">
    <property type="term" value="F:zinc ion binding"/>
    <property type="evidence" value="ECO:0007669"/>
    <property type="project" value="UniProtKB-KW"/>
</dbReference>
<evidence type="ECO:0000256" key="10">
    <source>
        <dbReference type="SAM" id="MobiDB-lite"/>
    </source>
</evidence>
<dbReference type="Gene3D" id="3.30.160.60">
    <property type="entry name" value="Classic Zinc Finger"/>
    <property type="match status" value="4"/>
</dbReference>
<evidence type="ECO:0000256" key="1">
    <source>
        <dbReference type="ARBA" id="ARBA00004123"/>
    </source>
</evidence>
<accession>A0A8H8R1A8</accession>
<evidence type="ECO:0000256" key="2">
    <source>
        <dbReference type="ARBA" id="ARBA00022723"/>
    </source>
</evidence>
<dbReference type="FunFam" id="3.30.160.60:FF:000110">
    <property type="entry name" value="Zinc finger protein-like"/>
    <property type="match status" value="1"/>
</dbReference>
<feature type="domain" description="C2H2-type" evidence="11">
    <location>
        <begin position="643"/>
        <end position="672"/>
    </location>
</feature>
<feature type="compositionally biased region" description="Basic and acidic residues" evidence="10">
    <location>
        <begin position="669"/>
        <end position="678"/>
    </location>
</feature>
<dbReference type="OrthoDB" id="3437960at2759"/>
<dbReference type="GO" id="GO:0005634">
    <property type="term" value="C:nucleus"/>
    <property type="evidence" value="ECO:0007669"/>
    <property type="project" value="UniProtKB-SubCell"/>
</dbReference>
<evidence type="ECO:0000259" key="11">
    <source>
        <dbReference type="PROSITE" id="PS50157"/>
    </source>
</evidence>
<evidence type="ECO:0000256" key="6">
    <source>
        <dbReference type="ARBA" id="ARBA00023015"/>
    </source>
</evidence>
<keyword evidence="8" id="KW-0539">Nucleus</keyword>
<dbReference type="PROSITE" id="PS00028">
    <property type="entry name" value="ZINC_FINGER_C2H2_1"/>
    <property type="match status" value="5"/>
</dbReference>
<dbReference type="GO" id="GO:0006357">
    <property type="term" value="P:regulation of transcription by RNA polymerase II"/>
    <property type="evidence" value="ECO:0007669"/>
    <property type="project" value="TreeGrafter"/>
</dbReference>
<dbReference type="Proteomes" id="UP000431533">
    <property type="component" value="Unassembled WGS sequence"/>
</dbReference>
<dbReference type="SMART" id="SM00355">
    <property type="entry name" value="ZnF_C2H2"/>
    <property type="match status" value="9"/>
</dbReference>
<dbReference type="AlphaFoldDB" id="A0A8H8R1A8"/>
<comment type="subcellular location">
    <subcellularLocation>
        <location evidence="1">Nucleus</location>
    </subcellularLocation>
</comment>
<dbReference type="InterPro" id="IPR013087">
    <property type="entry name" value="Znf_C2H2_type"/>
</dbReference>
<dbReference type="PANTHER" id="PTHR46179:SF13">
    <property type="entry name" value="C2H2-TYPE DOMAIN-CONTAINING PROTEIN"/>
    <property type="match status" value="1"/>
</dbReference>
<evidence type="ECO:0000256" key="7">
    <source>
        <dbReference type="ARBA" id="ARBA00023163"/>
    </source>
</evidence>
<dbReference type="PROSITE" id="PS50157">
    <property type="entry name" value="ZINC_FINGER_C2H2_2"/>
    <property type="match status" value="4"/>
</dbReference>
<proteinExistence type="predicted"/>